<sequence length="64" mass="7597">MPKMKSNRSLMKRIKVTGNGKIKFIHAYKGHHAPYKTPKQCRQLRRSGMMDKTDYSRVKFMIIK</sequence>
<reference evidence="7" key="2">
    <citation type="journal article" date="2021" name="PeerJ">
        <title>Extensive microbial diversity within the chicken gut microbiome revealed by metagenomics and culture.</title>
        <authorList>
            <person name="Gilroy R."/>
            <person name="Ravi A."/>
            <person name="Getino M."/>
            <person name="Pursley I."/>
            <person name="Horton D.L."/>
            <person name="Alikhan N.F."/>
            <person name="Baker D."/>
            <person name="Gharbi K."/>
            <person name="Hall N."/>
            <person name="Watson M."/>
            <person name="Adriaenssens E.M."/>
            <person name="Foster-Nyarko E."/>
            <person name="Jarju S."/>
            <person name="Secka A."/>
            <person name="Antonio M."/>
            <person name="Oren A."/>
            <person name="Chaudhuri R.R."/>
            <person name="La Ragione R."/>
            <person name="Hildebrand F."/>
            <person name="Pallen M.J."/>
        </authorList>
    </citation>
    <scope>NUCLEOTIDE SEQUENCE</scope>
    <source>
        <strain evidence="7">17113</strain>
    </source>
</reference>
<dbReference type="InterPro" id="IPR037229">
    <property type="entry name" value="Ribosomal_bL35_sf"/>
</dbReference>
<evidence type="ECO:0000256" key="1">
    <source>
        <dbReference type="ARBA" id="ARBA00006598"/>
    </source>
</evidence>
<dbReference type="FunFam" id="4.10.410.60:FF:000001">
    <property type="entry name" value="50S ribosomal protein L35"/>
    <property type="match status" value="1"/>
</dbReference>
<dbReference type="Proteomes" id="UP000823634">
    <property type="component" value="Unassembled WGS sequence"/>
</dbReference>
<evidence type="ECO:0000256" key="6">
    <source>
        <dbReference type="RuleBase" id="RU000568"/>
    </source>
</evidence>
<name>A0A9D9DFT7_9FIRM</name>
<dbReference type="SUPFAM" id="SSF143034">
    <property type="entry name" value="L35p-like"/>
    <property type="match status" value="1"/>
</dbReference>
<protein>
    <recommendedName>
        <fullName evidence="4 5">Large ribosomal subunit protein bL35</fullName>
    </recommendedName>
</protein>
<evidence type="ECO:0000256" key="3">
    <source>
        <dbReference type="ARBA" id="ARBA00023274"/>
    </source>
</evidence>
<dbReference type="EMBL" id="JADINA010000007">
    <property type="protein sequence ID" value="MBO8425818.1"/>
    <property type="molecule type" value="Genomic_DNA"/>
</dbReference>
<dbReference type="InterPro" id="IPR018265">
    <property type="entry name" value="Ribosomal_bL35_CS"/>
</dbReference>
<dbReference type="NCBIfam" id="TIGR00001">
    <property type="entry name" value="rpmI_bact"/>
    <property type="match status" value="1"/>
</dbReference>
<evidence type="ECO:0000313" key="8">
    <source>
        <dbReference type="Proteomes" id="UP000823634"/>
    </source>
</evidence>
<dbReference type="GO" id="GO:0005840">
    <property type="term" value="C:ribosome"/>
    <property type="evidence" value="ECO:0007669"/>
    <property type="project" value="UniProtKB-KW"/>
</dbReference>
<evidence type="ECO:0000313" key="7">
    <source>
        <dbReference type="EMBL" id="MBO8425818.1"/>
    </source>
</evidence>
<evidence type="ECO:0000256" key="5">
    <source>
        <dbReference type="HAMAP-Rule" id="MF_00514"/>
    </source>
</evidence>
<comment type="caution">
    <text evidence="7">The sequence shown here is derived from an EMBL/GenBank/DDBJ whole genome shotgun (WGS) entry which is preliminary data.</text>
</comment>
<reference evidence="7" key="1">
    <citation type="submission" date="2020-10" db="EMBL/GenBank/DDBJ databases">
        <authorList>
            <person name="Gilroy R."/>
        </authorList>
    </citation>
    <scope>NUCLEOTIDE SEQUENCE</scope>
    <source>
        <strain evidence="7">17113</strain>
    </source>
</reference>
<evidence type="ECO:0000256" key="4">
    <source>
        <dbReference type="ARBA" id="ARBA00071664"/>
    </source>
</evidence>
<comment type="similarity">
    <text evidence="1 5 6">Belongs to the bacterial ribosomal protein bL35 family.</text>
</comment>
<dbReference type="PROSITE" id="PS00936">
    <property type="entry name" value="RIBOSOMAL_L35"/>
    <property type="match status" value="1"/>
</dbReference>
<dbReference type="PRINTS" id="PR00064">
    <property type="entry name" value="RIBOSOMALL35"/>
</dbReference>
<keyword evidence="3 5" id="KW-0687">Ribonucleoprotein</keyword>
<dbReference type="GO" id="GO:1990904">
    <property type="term" value="C:ribonucleoprotein complex"/>
    <property type="evidence" value="ECO:0007669"/>
    <property type="project" value="UniProtKB-KW"/>
</dbReference>
<dbReference type="InterPro" id="IPR001706">
    <property type="entry name" value="Ribosomal_bL35"/>
</dbReference>
<dbReference type="Pfam" id="PF01632">
    <property type="entry name" value="Ribosomal_L35p"/>
    <property type="match status" value="1"/>
</dbReference>
<keyword evidence="2 5" id="KW-0689">Ribosomal protein</keyword>
<dbReference type="GO" id="GO:0006412">
    <property type="term" value="P:translation"/>
    <property type="evidence" value="ECO:0007669"/>
    <property type="project" value="UniProtKB-UniRule"/>
</dbReference>
<dbReference type="AlphaFoldDB" id="A0A9D9DFT7"/>
<dbReference type="Gene3D" id="4.10.410.60">
    <property type="match status" value="1"/>
</dbReference>
<dbReference type="HAMAP" id="MF_00514">
    <property type="entry name" value="Ribosomal_bL35"/>
    <property type="match status" value="1"/>
</dbReference>
<accession>A0A9D9DFT7</accession>
<organism evidence="7 8">
    <name type="scientific">Candidatus Alloenteromonas pullistercoris</name>
    <dbReference type="NCBI Taxonomy" id="2840785"/>
    <lineage>
        <taxon>Bacteria</taxon>
        <taxon>Bacillati</taxon>
        <taxon>Bacillota</taxon>
        <taxon>Bacillota incertae sedis</taxon>
        <taxon>Candidatus Alloenteromonas</taxon>
    </lineage>
</organism>
<evidence type="ECO:0000256" key="2">
    <source>
        <dbReference type="ARBA" id="ARBA00022980"/>
    </source>
</evidence>
<dbReference type="GO" id="GO:0003735">
    <property type="term" value="F:structural constituent of ribosome"/>
    <property type="evidence" value="ECO:0007669"/>
    <property type="project" value="InterPro"/>
</dbReference>
<gene>
    <name evidence="5 7" type="primary">rpmI</name>
    <name evidence="7" type="ORF">IAC61_00675</name>
</gene>
<proteinExistence type="inferred from homology"/>
<dbReference type="InterPro" id="IPR021137">
    <property type="entry name" value="Ribosomal_bL35-like"/>
</dbReference>